<dbReference type="PROSITE" id="PS01124">
    <property type="entry name" value="HTH_ARAC_FAMILY_2"/>
    <property type="match status" value="1"/>
</dbReference>
<keyword evidence="1" id="KW-0805">Transcription regulation</keyword>
<organism evidence="5 6">
    <name type="scientific">Pedobacter cryoconitis</name>
    <dbReference type="NCBI Taxonomy" id="188932"/>
    <lineage>
        <taxon>Bacteria</taxon>
        <taxon>Pseudomonadati</taxon>
        <taxon>Bacteroidota</taxon>
        <taxon>Sphingobacteriia</taxon>
        <taxon>Sphingobacteriales</taxon>
        <taxon>Sphingobacteriaceae</taxon>
        <taxon>Pedobacter</taxon>
    </lineage>
</organism>
<feature type="domain" description="HTH araC/xylS-type" evidence="4">
    <location>
        <begin position="187"/>
        <end position="285"/>
    </location>
</feature>
<dbReference type="InterPro" id="IPR018060">
    <property type="entry name" value="HTH_AraC"/>
</dbReference>
<evidence type="ECO:0000313" key="6">
    <source>
        <dbReference type="Proteomes" id="UP000249754"/>
    </source>
</evidence>
<accession>A0A327SV52</accession>
<dbReference type="InterPro" id="IPR014710">
    <property type="entry name" value="RmlC-like_jellyroll"/>
</dbReference>
<dbReference type="Proteomes" id="UP000249754">
    <property type="component" value="Unassembled WGS sequence"/>
</dbReference>
<evidence type="ECO:0000256" key="1">
    <source>
        <dbReference type="ARBA" id="ARBA00023015"/>
    </source>
</evidence>
<dbReference type="RefSeq" id="WP_111633506.1">
    <property type="nucleotide sequence ID" value="NZ_QLLR01000006.1"/>
</dbReference>
<dbReference type="InterPro" id="IPR011051">
    <property type="entry name" value="RmlC_Cupin_sf"/>
</dbReference>
<dbReference type="PANTHER" id="PTHR43280:SF27">
    <property type="entry name" value="TRANSCRIPTIONAL REGULATOR MTLR"/>
    <property type="match status" value="1"/>
</dbReference>
<dbReference type="SUPFAM" id="SSF46689">
    <property type="entry name" value="Homeodomain-like"/>
    <property type="match status" value="2"/>
</dbReference>
<sequence>MRAQLLKIPTPLVNSFSIRRDLLPDINNSLHYHREIELIYFKNGSGTQFIGNSVKPFKSGNLALIGSRLPHYWKFDEHYFSAVDGQQTDVIVIHFCEDFLGENFLNLPENKVIRKLLQESTKGIHIQESISPKIGELMEHIFLSVGAKRLLLLLEILAMLGSNFKSCTLLNSDFLGDTAIKDNSPISNIYNYILSNFNKKIEIEELADFANISVPSFSRYFKTHIGMTYKQFLLDVRVGQACKLLIEGQMNVKQIRYECGFQNVVSFHKQFKEVTGKSPLEYQKYHLQHRKGI</sequence>
<protein>
    <submittedName>
        <fullName evidence="5">AraC-like DNA-binding protein</fullName>
    </submittedName>
</protein>
<dbReference type="GO" id="GO:0003700">
    <property type="term" value="F:DNA-binding transcription factor activity"/>
    <property type="evidence" value="ECO:0007669"/>
    <property type="project" value="InterPro"/>
</dbReference>
<comment type="caution">
    <text evidence="5">The sequence shown here is derived from an EMBL/GenBank/DDBJ whole genome shotgun (WGS) entry which is preliminary data.</text>
</comment>
<dbReference type="Gene3D" id="2.60.120.10">
    <property type="entry name" value="Jelly Rolls"/>
    <property type="match status" value="1"/>
</dbReference>
<proteinExistence type="predicted"/>
<evidence type="ECO:0000256" key="3">
    <source>
        <dbReference type="ARBA" id="ARBA00023163"/>
    </source>
</evidence>
<reference evidence="5 6" key="1">
    <citation type="submission" date="2018-06" db="EMBL/GenBank/DDBJ databases">
        <title>Genomic Encyclopedia of Archaeal and Bacterial Type Strains, Phase II (KMG-II): from individual species to whole genera.</title>
        <authorList>
            <person name="Goeker M."/>
        </authorList>
    </citation>
    <scope>NUCLEOTIDE SEQUENCE [LARGE SCALE GENOMIC DNA]</scope>
    <source>
        <strain evidence="5 6">DSM 14825</strain>
    </source>
</reference>
<dbReference type="Gene3D" id="1.10.10.60">
    <property type="entry name" value="Homeodomain-like"/>
    <property type="match status" value="2"/>
</dbReference>
<gene>
    <name evidence="5" type="ORF">LY11_01898</name>
</gene>
<dbReference type="Pfam" id="PF12833">
    <property type="entry name" value="HTH_18"/>
    <property type="match status" value="1"/>
</dbReference>
<evidence type="ECO:0000259" key="4">
    <source>
        <dbReference type="PROSITE" id="PS01124"/>
    </source>
</evidence>
<dbReference type="AlphaFoldDB" id="A0A327SV52"/>
<dbReference type="GO" id="GO:0043565">
    <property type="term" value="F:sequence-specific DNA binding"/>
    <property type="evidence" value="ECO:0007669"/>
    <property type="project" value="InterPro"/>
</dbReference>
<evidence type="ECO:0000313" key="5">
    <source>
        <dbReference type="EMBL" id="RAJ32215.1"/>
    </source>
</evidence>
<dbReference type="SMART" id="SM00342">
    <property type="entry name" value="HTH_ARAC"/>
    <property type="match status" value="1"/>
</dbReference>
<dbReference type="PANTHER" id="PTHR43280">
    <property type="entry name" value="ARAC-FAMILY TRANSCRIPTIONAL REGULATOR"/>
    <property type="match status" value="1"/>
</dbReference>
<dbReference type="SUPFAM" id="SSF51182">
    <property type="entry name" value="RmlC-like cupins"/>
    <property type="match status" value="1"/>
</dbReference>
<dbReference type="OrthoDB" id="9787988at2"/>
<dbReference type="EMBL" id="QLLR01000006">
    <property type="protein sequence ID" value="RAJ32215.1"/>
    <property type="molecule type" value="Genomic_DNA"/>
</dbReference>
<keyword evidence="2 5" id="KW-0238">DNA-binding</keyword>
<name>A0A327SV52_9SPHI</name>
<evidence type="ECO:0000256" key="2">
    <source>
        <dbReference type="ARBA" id="ARBA00023125"/>
    </source>
</evidence>
<dbReference type="InterPro" id="IPR009057">
    <property type="entry name" value="Homeodomain-like_sf"/>
</dbReference>
<keyword evidence="3" id="KW-0804">Transcription</keyword>